<dbReference type="RefSeq" id="XP_049122767.1">
    <property type="nucleotide sequence ID" value="XM_049266810.1"/>
</dbReference>
<accession>A0AA37NT40</accession>
<proteinExistence type="predicted"/>
<name>A0AA37NT40_9PEZI</name>
<organism evidence="1 2">
    <name type="scientific">Colletotrichum spaethianum</name>
    <dbReference type="NCBI Taxonomy" id="700344"/>
    <lineage>
        <taxon>Eukaryota</taxon>
        <taxon>Fungi</taxon>
        <taxon>Dikarya</taxon>
        <taxon>Ascomycota</taxon>
        <taxon>Pezizomycotina</taxon>
        <taxon>Sordariomycetes</taxon>
        <taxon>Hypocreomycetidae</taxon>
        <taxon>Glomerellales</taxon>
        <taxon>Glomerellaceae</taxon>
        <taxon>Colletotrichum</taxon>
        <taxon>Colletotrichum spaethianum species complex</taxon>
    </lineage>
</organism>
<protein>
    <submittedName>
        <fullName evidence="1">Uncharacterized protein</fullName>
    </submittedName>
</protein>
<comment type="caution">
    <text evidence="1">The sequence shown here is derived from an EMBL/GenBank/DDBJ whole genome shotgun (WGS) entry which is preliminary data.</text>
</comment>
<evidence type="ECO:0000313" key="1">
    <source>
        <dbReference type="EMBL" id="GKT40417.1"/>
    </source>
</evidence>
<dbReference type="EMBL" id="BQXU01000001">
    <property type="protein sequence ID" value="GKT40417.1"/>
    <property type="molecule type" value="Genomic_DNA"/>
</dbReference>
<gene>
    <name evidence="1" type="ORF">ColSpa_00598</name>
</gene>
<keyword evidence="2" id="KW-1185">Reference proteome</keyword>
<dbReference type="AlphaFoldDB" id="A0AA37NT40"/>
<dbReference type="Proteomes" id="UP001055115">
    <property type="component" value="Unassembled WGS sequence"/>
</dbReference>
<reference evidence="1 2" key="1">
    <citation type="submission" date="2022-03" db="EMBL/GenBank/DDBJ databases">
        <title>Genome data of Colletotrichum spp.</title>
        <authorList>
            <person name="Utami Y.D."/>
            <person name="Hiruma K."/>
        </authorList>
    </citation>
    <scope>NUCLEOTIDE SEQUENCE [LARGE SCALE GENOMIC DNA]</scope>
    <source>
        <strain evidence="1 2">MAFF 239500</strain>
    </source>
</reference>
<evidence type="ECO:0000313" key="2">
    <source>
        <dbReference type="Proteomes" id="UP001055115"/>
    </source>
</evidence>
<dbReference type="GeneID" id="73321400"/>
<sequence>MPWKNSRLNAKTPTTGGGLLQGLVVPAPLVPSLLHLLLHRRALLSVPNHGINSSAVALSGVEHARGRDQTRRHRRLGVRLGLAGLELLVHAPQDLERLLLVDLLLLLLAAGDPGPCLAQLLLVVLDQLKRPVGQCLDGRRADELQQRLQDGERRRVRRLVPHVNLEQVQHAPLEVDDGLLGGLALLLLARRRLGALLEHLGQLAVELQHVGIAHVRVVVRGLGLLVLIKPVAVEDLAECVVECLEVLALFSVGFVNLNQELRSTLLVRLQTSLVLLQIAQKLERVRFLVVKLEDGDGVEESQTLCDLDLIRGVLAGGGALLHELLQPLACRVDFLLHLAFHADVLWVDGQNRGAESGLRGRGGKAEDVFDVDAEVELDRIDVLSVALSVSGRKRTLGGFDVRRGGGLHDRPAQDLDDILACLGFHMLKDLVDSLALGHDIEPVQSVVVDQVVEDDTGGFGVRRRGFLNNLAGLEGCAVQEAVLLCGLVDKTGHQVSAE</sequence>